<comment type="caution">
    <text evidence="1">The sequence shown here is derived from an EMBL/GenBank/DDBJ whole genome shotgun (WGS) entry which is preliminary data.</text>
</comment>
<gene>
    <name evidence="1" type="ORF">D6D15_07474</name>
</gene>
<evidence type="ECO:0000313" key="1">
    <source>
        <dbReference type="EMBL" id="THW86325.1"/>
    </source>
</evidence>
<dbReference type="AlphaFoldDB" id="A0A4S9B116"/>
<dbReference type="CDD" id="cd18186">
    <property type="entry name" value="BTB_POZ_ZBTB_KLHL-like"/>
    <property type="match status" value="1"/>
</dbReference>
<evidence type="ECO:0000313" key="2">
    <source>
        <dbReference type="Proteomes" id="UP000304928"/>
    </source>
</evidence>
<dbReference type="EMBL" id="QZAR01000154">
    <property type="protein sequence ID" value="THW86325.1"/>
    <property type="molecule type" value="Genomic_DNA"/>
</dbReference>
<evidence type="ECO:0008006" key="3">
    <source>
        <dbReference type="Google" id="ProtNLM"/>
    </source>
</evidence>
<dbReference type="InterPro" id="IPR011333">
    <property type="entry name" value="SKP1/BTB/POZ_sf"/>
</dbReference>
<protein>
    <recommendedName>
        <fullName evidence="3">BTB domain-containing protein</fullName>
    </recommendedName>
</protein>
<accession>A0A4S9B116</accession>
<proteinExistence type="predicted"/>
<sequence>MSRKLMYPNIEFLASLIARSLLHGRCFGADFHAFSDAKYFQIIASGRDLMEDHTVLASMDPRSLLESKLSVTVKFRNNRFLATKCRLAAGSNYWAVKLTAKDAASPVIDLGDEDDPELVLLMLRYLNGSSYSDLRCSMSMPQTLDLGISLFALADQYDVSTLRADIVDWFSMDVCNLMCFRAVPHALQRLLGPSALFLADTSLQDAAFELCLQNIESLLENQTFYDLLLDGTLLHSTFAGPLLAEVGGRLQQFKTGKRGPTKDLDLFEVFASEDNSLASV</sequence>
<organism evidence="1 2">
    <name type="scientific">Aureobasidium pullulans</name>
    <name type="common">Black yeast</name>
    <name type="synonym">Pullularia pullulans</name>
    <dbReference type="NCBI Taxonomy" id="5580"/>
    <lineage>
        <taxon>Eukaryota</taxon>
        <taxon>Fungi</taxon>
        <taxon>Dikarya</taxon>
        <taxon>Ascomycota</taxon>
        <taxon>Pezizomycotina</taxon>
        <taxon>Dothideomycetes</taxon>
        <taxon>Dothideomycetidae</taxon>
        <taxon>Dothideales</taxon>
        <taxon>Saccotheciaceae</taxon>
        <taxon>Aureobasidium</taxon>
    </lineage>
</organism>
<dbReference type="Proteomes" id="UP000304928">
    <property type="component" value="Unassembled WGS sequence"/>
</dbReference>
<reference evidence="1 2" key="1">
    <citation type="submission" date="2018-10" db="EMBL/GenBank/DDBJ databases">
        <title>Fifty Aureobasidium pullulans genomes reveal a recombining polyextremotolerant generalist.</title>
        <authorList>
            <person name="Gostincar C."/>
            <person name="Turk M."/>
            <person name="Zajc J."/>
            <person name="Gunde-Cimerman N."/>
        </authorList>
    </citation>
    <scope>NUCLEOTIDE SEQUENCE [LARGE SCALE GENOMIC DNA]</scope>
    <source>
        <strain evidence="1 2">EXF-10507</strain>
    </source>
</reference>
<dbReference type="Gene3D" id="3.30.710.10">
    <property type="entry name" value="Potassium Channel Kv1.1, Chain A"/>
    <property type="match status" value="1"/>
</dbReference>
<name>A0A4S9B116_AURPU</name>